<evidence type="ECO:0000256" key="2">
    <source>
        <dbReference type="ARBA" id="ARBA00022487"/>
    </source>
</evidence>
<evidence type="ECO:0000259" key="7">
    <source>
        <dbReference type="Pfam" id="PF00135"/>
    </source>
</evidence>
<evidence type="ECO:0000256" key="1">
    <source>
        <dbReference type="ARBA" id="ARBA00005964"/>
    </source>
</evidence>
<dbReference type="InterPro" id="IPR019826">
    <property type="entry name" value="Carboxylesterase_B_AS"/>
</dbReference>
<dbReference type="AlphaFoldDB" id="A0A1S4FQ44"/>
<dbReference type="OrthoDB" id="19653at2759"/>
<dbReference type="Proteomes" id="UP000682892">
    <property type="component" value="Unassembled WGS sequence"/>
</dbReference>
<dbReference type="FunFam" id="3.40.50.1820:FF:000092">
    <property type="entry name" value="Carboxylic ester hydrolase"/>
    <property type="match status" value="1"/>
</dbReference>
<comment type="similarity">
    <text evidence="1 6">Belongs to the type-B carboxylesterase/lipase family.</text>
</comment>
<gene>
    <name evidence="8" type="ORF">AaeL_AAEL010389</name>
</gene>
<feature type="domain" description="Carboxylesterase type B" evidence="7">
    <location>
        <begin position="5"/>
        <end position="530"/>
    </location>
</feature>
<dbReference type="EMBL" id="CH477659">
    <property type="protein sequence ID" value="EAT37660.1"/>
    <property type="molecule type" value="Genomic_DNA"/>
</dbReference>
<dbReference type="InterPro" id="IPR002018">
    <property type="entry name" value="CarbesteraseB"/>
</dbReference>
<dbReference type="SUPFAM" id="SSF53474">
    <property type="entry name" value="alpha/beta-Hydrolases"/>
    <property type="match status" value="1"/>
</dbReference>
<dbReference type="EC" id="3.1.1.-" evidence="6"/>
<reference evidence="8" key="1">
    <citation type="submission" date="2005-10" db="EMBL/GenBank/DDBJ databases">
        <authorList>
            <person name="Loftus B.J."/>
            <person name="Nene V.M."/>
            <person name="Hannick L.I."/>
            <person name="Bidwell S."/>
            <person name="Haas B."/>
            <person name="Amedeo P."/>
            <person name="Orvis J."/>
            <person name="Wortman J.R."/>
            <person name="White O.R."/>
            <person name="Salzberg S."/>
            <person name="Shumway M."/>
            <person name="Koo H."/>
            <person name="Zhao Y."/>
            <person name="Holmes M."/>
            <person name="Miller J."/>
            <person name="Schatz M."/>
            <person name="Pop M."/>
            <person name="Pai G."/>
            <person name="Utterback T."/>
            <person name="Rogers Y.-H."/>
            <person name="Kravitz S."/>
            <person name="Fraser C.M."/>
        </authorList>
    </citation>
    <scope>NUCLEOTIDE SEQUENCE</scope>
    <source>
        <strain evidence="8">Liverpool</strain>
    </source>
</reference>
<accession>A0A1S4FQ44</accession>
<sequence length="540" mass="61194">MSAESPVVCTKYGPVKGIRKTAATGVEYFSFQRIPYAKPPVGDLRFKDAVPPAAWTEELDCTVQGPAGYQFSKLQNKIIGNEDCLHMNVFTKSLDKGERLPVMLYIHGGAFNRGSSGVEMYGPDYLIQADVVFVSFNYRIGALGFISFESPEVDLPGNAGLKDQNLALRWVVENIEAFGGDPNNITLFGESAGGCSVHYHMISDQSKGLFQRAIVMSGCSLNNWSTIPRRQFSQRLAKALGWNGQGGDKAALEVLMKATPEDIVEKQGALRTENEKENHIMFEFGPVVEPYIKDNCIIPEDPLKMCRKAWSHDIDILIGGNSEEGLFSLSEIKDNPSIMENLKDFEYLVPLELDLVRTSHRCKEFGNRLKKHYYGDTEPSFENRDGYLTLMTDKLFWHGLHRTIYGRINSKKLAKTYVYRFSVDSDTYNHYRIYFCDKNVRGTAHADDLSYIFKNVFSDVPPPNSFEYRVMTEMIGLFSQFAANNGNPNGKVTDIWEPVGEEIGPYKCLNITNDGLEFTDFPEQKRMELWDSMYEKEQLY</sequence>
<keyword evidence="3 6" id="KW-0378">Hydrolase</keyword>
<proteinExistence type="inferred from homology"/>
<evidence type="ECO:0000256" key="4">
    <source>
        <dbReference type="ARBA" id="ARBA00023157"/>
    </source>
</evidence>
<dbReference type="PROSITE" id="PS00122">
    <property type="entry name" value="CARBOXYLESTERASE_B_1"/>
    <property type="match status" value="1"/>
</dbReference>
<evidence type="ECO:0000256" key="3">
    <source>
        <dbReference type="ARBA" id="ARBA00022801"/>
    </source>
</evidence>
<dbReference type="KEGG" id="aag:5573293"/>
<reference evidence="8" key="2">
    <citation type="journal article" date="2007" name="Science">
        <title>Genome sequence of Aedes aegypti, a major arbovirus vector.</title>
        <authorList>
            <person name="Nene V."/>
            <person name="Wortman J.R."/>
            <person name="Lawson D."/>
            <person name="Haas B."/>
            <person name="Kodira C."/>
            <person name="Tu Z.J."/>
            <person name="Loftus B."/>
            <person name="Xi Z."/>
            <person name="Megy K."/>
            <person name="Grabherr M."/>
            <person name="Ren Q."/>
            <person name="Zdobnov E.M."/>
            <person name="Lobo N.F."/>
            <person name="Campbell K.S."/>
            <person name="Brown S.E."/>
            <person name="Bonaldo M.F."/>
            <person name="Zhu J."/>
            <person name="Sinkins S.P."/>
            <person name="Hogenkamp D.G."/>
            <person name="Amedeo P."/>
            <person name="Arensburger P."/>
            <person name="Atkinson P.W."/>
            <person name="Bidwell S."/>
            <person name="Biedler J."/>
            <person name="Birney E."/>
            <person name="Bruggner R.V."/>
            <person name="Costas J."/>
            <person name="Coy M.R."/>
            <person name="Crabtree J."/>
            <person name="Crawford M."/>
            <person name="Debruyn B."/>
            <person name="Decaprio D."/>
            <person name="Eiglmeier K."/>
            <person name="Eisenstadt E."/>
            <person name="El-Dorry H."/>
            <person name="Gelbart W.M."/>
            <person name="Gomes S.L."/>
            <person name="Hammond M."/>
            <person name="Hannick L.I."/>
            <person name="Hogan J.R."/>
            <person name="Holmes M.H."/>
            <person name="Jaffe D."/>
            <person name="Johnston J.S."/>
            <person name="Kennedy R.C."/>
            <person name="Koo H."/>
            <person name="Kravitz S."/>
            <person name="Kriventseva E.V."/>
            <person name="Kulp D."/>
            <person name="Labutti K."/>
            <person name="Lee E."/>
            <person name="Li S."/>
            <person name="Lovin D.D."/>
            <person name="Mao C."/>
            <person name="Mauceli E."/>
            <person name="Menck C.F."/>
            <person name="Miller J.R."/>
            <person name="Montgomery P."/>
            <person name="Mori A."/>
            <person name="Nascimento A.L."/>
            <person name="Naveira H.F."/>
            <person name="Nusbaum C."/>
            <person name="O'leary S."/>
            <person name="Orvis J."/>
            <person name="Pertea M."/>
            <person name="Quesneville H."/>
            <person name="Reidenbach K.R."/>
            <person name="Rogers Y.H."/>
            <person name="Roth C.W."/>
            <person name="Schneider J.R."/>
            <person name="Schatz M."/>
            <person name="Shumway M."/>
            <person name="Stanke M."/>
            <person name="Stinson E.O."/>
            <person name="Tubio J.M."/>
            <person name="Vanzee J.P."/>
            <person name="Verjovski-Almeida S."/>
            <person name="Werner D."/>
            <person name="White O."/>
            <person name="Wyder S."/>
            <person name="Zeng Q."/>
            <person name="Zhao Q."/>
            <person name="Zhao Y."/>
            <person name="Hill C.A."/>
            <person name="Raikhel A.S."/>
            <person name="Soares M.B."/>
            <person name="Knudson D.L."/>
            <person name="Lee N.H."/>
            <person name="Galagan J."/>
            <person name="Salzberg S.L."/>
            <person name="Paulsen I.T."/>
            <person name="Dimopoulos G."/>
            <person name="Collins F.H."/>
            <person name="Birren B."/>
            <person name="Fraser-Liggett C.M."/>
            <person name="Severson D.W."/>
        </authorList>
    </citation>
    <scope>NUCLEOTIDE SEQUENCE [LARGE SCALE GENOMIC DNA]</scope>
    <source>
        <strain evidence="8">Liverpool</strain>
    </source>
</reference>
<keyword evidence="5" id="KW-0325">Glycoprotein</keyword>
<organism evidence="8 9">
    <name type="scientific">Aedes aegypti</name>
    <name type="common">Yellowfever mosquito</name>
    <name type="synonym">Culex aegypti</name>
    <dbReference type="NCBI Taxonomy" id="7159"/>
    <lineage>
        <taxon>Eukaryota</taxon>
        <taxon>Metazoa</taxon>
        <taxon>Ecdysozoa</taxon>
        <taxon>Arthropoda</taxon>
        <taxon>Hexapoda</taxon>
        <taxon>Insecta</taxon>
        <taxon>Pterygota</taxon>
        <taxon>Neoptera</taxon>
        <taxon>Endopterygota</taxon>
        <taxon>Diptera</taxon>
        <taxon>Nematocera</taxon>
        <taxon>Culicoidea</taxon>
        <taxon>Culicidae</taxon>
        <taxon>Culicinae</taxon>
        <taxon>Aedini</taxon>
        <taxon>Aedes</taxon>
        <taxon>Stegomyia</taxon>
    </lineage>
</organism>
<evidence type="ECO:0000256" key="6">
    <source>
        <dbReference type="RuleBase" id="RU361235"/>
    </source>
</evidence>
<dbReference type="PANTHER" id="PTHR43142">
    <property type="entry name" value="CARBOXYLIC ESTER HYDROLASE"/>
    <property type="match status" value="1"/>
</dbReference>
<dbReference type="OMA" id="PDHWTEV"/>
<name>A0A1S4FQ44_AEDAE</name>
<dbReference type="Pfam" id="PF00135">
    <property type="entry name" value="COesterase"/>
    <property type="match status" value="1"/>
</dbReference>
<dbReference type="Gene3D" id="3.40.50.1820">
    <property type="entry name" value="alpha/beta hydrolase"/>
    <property type="match status" value="1"/>
</dbReference>
<dbReference type="PANTHER" id="PTHR43142:SF1">
    <property type="entry name" value="CARBOXYLIC ESTER HYDROLASE"/>
    <property type="match status" value="1"/>
</dbReference>
<evidence type="ECO:0000313" key="8">
    <source>
        <dbReference type="EMBL" id="EAT37660.1"/>
    </source>
</evidence>
<dbReference type="InterPro" id="IPR029058">
    <property type="entry name" value="AB_hydrolase_fold"/>
</dbReference>
<reference evidence="8" key="3">
    <citation type="submission" date="2012-09" db="EMBL/GenBank/DDBJ databases">
        <authorList>
            <consortium name="VectorBase"/>
        </authorList>
    </citation>
    <scope>NUCLEOTIDE SEQUENCE</scope>
    <source>
        <strain evidence="8">Liverpool</strain>
    </source>
</reference>
<keyword evidence="2" id="KW-0719">Serine esterase</keyword>
<protein>
    <recommendedName>
        <fullName evidence="6">Carboxylic ester hydrolase</fullName>
        <ecNumber evidence="6">3.1.1.-</ecNumber>
    </recommendedName>
</protein>
<evidence type="ECO:0000313" key="9">
    <source>
        <dbReference type="Proteomes" id="UP000682892"/>
    </source>
</evidence>
<keyword evidence="4" id="KW-1015">Disulfide bond</keyword>
<evidence type="ECO:0000256" key="5">
    <source>
        <dbReference type="ARBA" id="ARBA00023180"/>
    </source>
</evidence>
<feature type="non-terminal residue" evidence="8">
    <location>
        <position position="540"/>
    </location>
</feature>
<dbReference type="GO" id="GO:0052689">
    <property type="term" value="F:carboxylic ester hydrolase activity"/>
    <property type="evidence" value="ECO:0007669"/>
    <property type="project" value="UniProtKB-KW"/>
</dbReference>